<sequence>MGKASGPIKEMCARPDPYLYSPSQVLPIQLEASREMFARMRPLIPVLDRRASDTGVDRIDSIKDLVPLLLSHATYKSYPQAFVASRQWDKLTRWLGLVSTETFEGVDVAGATDIDDWLDRMWAAGYKVTTSSGTGGKVSLLPKSDLDLEIFHEYLRRFRGWPEPAVAANDRHFFQFGPASGAYTGVIAAGFAVQDFARPDSVHLLVDEPLRIAKVSQMAAFREKLKDGTATPADIATVEAEGAEQAAKSSARMNEMIDEIIRLRHEPQYIMGMSATIYEVVTRARAQGIPDGQFHPDTIASFGGGTKHFKLPEDYDAQIRSFFGDVIYSSGYGMTEMSWLSTHCAGGNYHVPPTVLPLILNEAGDELVEPHQGVVVGRFGFVDLLTDIRWGGVISGDRVTVDLDGDCPCGRGGVNIRSIVRFESSLGDDKIQCSGTIDAYIRGAVVD</sequence>
<dbReference type="STRING" id="1921510.BSL82_11670"/>
<organism evidence="1 2">
    <name type="scientific">Tardibacter chloracetimidivorans</name>
    <dbReference type="NCBI Taxonomy" id="1921510"/>
    <lineage>
        <taxon>Bacteria</taxon>
        <taxon>Pseudomonadati</taxon>
        <taxon>Pseudomonadota</taxon>
        <taxon>Alphaproteobacteria</taxon>
        <taxon>Sphingomonadales</taxon>
        <taxon>Sphingomonadaceae</taxon>
        <taxon>Tardibacter</taxon>
    </lineage>
</organism>
<evidence type="ECO:0000313" key="2">
    <source>
        <dbReference type="Proteomes" id="UP000182063"/>
    </source>
</evidence>
<reference evidence="2" key="1">
    <citation type="submission" date="2016-11" db="EMBL/GenBank/DDBJ databases">
        <title>Complete Genome Sequence of alachlor-degrading Sphingomonas sp. strain JJ-A5.</title>
        <authorList>
            <person name="Lee H."/>
            <person name="Ka J.-O."/>
        </authorList>
    </citation>
    <scope>NUCLEOTIDE SEQUENCE [LARGE SCALE GENOMIC DNA]</scope>
    <source>
        <strain evidence="2">JJ-A5</strain>
    </source>
</reference>
<dbReference type="InterPro" id="IPR042099">
    <property type="entry name" value="ANL_N_sf"/>
</dbReference>
<dbReference type="EMBL" id="CP018221">
    <property type="protein sequence ID" value="API59888.1"/>
    <property type="molecule type" value="Genomic_DNA"/>
</dbReference>
<accession>A0A1L3ZW80</accession>
<gene>
    <name evidence="1" type="ORF">BSL82_11670</name>
</gene>
<dbReference type="Proteomes" id="UP000182063">
    <property type="component" value="Chromosome"/>
</dbReference>
<evidence type="ECO:0000313" key="1">
    <source>
        <dbReference type="EMBL" id="API59888.1"/>
    </source>
</evidence>
<dbReference type="AlphaFoldDB" id="A0A1L3ZW80"/>
<proteinExistence type="predicted"/>
<dbReference type="Gene3D" id="3.40.50.12780">
    <property type="entry name" value="N-terminal domain of ligase-like"/>
    <property type="match status" value="1"/>
</dbReference>
<protein>
    <recommendedName>
        <fullName evidence="3">Acyl-protein synthetase LuxE domain-containing protein</fullName>
    </recommendedName>
</protein>
<name>A0A1L3ZW80_9SPHN</name>
<evidence type="ECO:0008006" key="3">
    <source>
        <dbReference type="Google" id="ProtNLM"/>
    </source>
</evidence>
<keyword evidence="2" id="KW-1185">Reference proteome</keyword>
<dbReference type="KEGG" id="sphj:BSL82_11670"/>